<evidence type="ECO:0000256" key="1">
    <source>
        <dbReference type="SAM" id="MobiDB-lite"/>
    </source>
</evidence>
<evidence type="ECO:0000313" key="2">
    <source>
        <dbReference type="EMBL" id="SFE86708.1"/>
    </source>
</evidence>
<dbReference type="GO" id="GO:0016491">
    <property type="term" value="F:oxidoreductase activity"/>
    <property type="evidence" value="ECO:0007669"/>
    <property type="project" value="InterPro"/>
</dbReference>
<evidence type="ECO:0008006" key="4">
    <source>
        <dbReference type="Google" id="ProtNLM"/>
    </source>
</evidence>
<organism evidence="2 3">
    <name type="scientific">Blastococcus tunisiensis</name>
    <dbReference type="NCBI Taxonomy" id="1798228"/>
    <lineage>
        <taxon>Bacteria</taxon>
        <taxon>Bacillati</taxon>
        <taxon>Actinomycetota</taxon>
        <taxon>Actinomycetes</taxon>
        <taxon>Geodermatophilales</taxon>
        <taxon>Geodermatophilaceae</taxon>
        <taxon>Blastococcus</taxon>
    </lineage>
</organism>
<dbReference type="OrthoDB" id="8156917at2"/>
<feature type="region of interest" description="Disordered" evidence="1">
    <location>
        <begin position="308"/>
        <end position="332"/>
    </location>
</feature>
<protein>
    <recommendedName>
        <fullName evidence="4">Nitroreductase family protein</fullName>
    </recommendedName>
</protein>
<name>A0A1I2E2A9_9ACTN</name>
<evidence type="ECO:0000313" key="3">
    <source>
        <dbReference type="Proteomes" id="UP000198589"/>
    </source>
</evidence>
<dbReference type="Proteomes" id="UP000198589">
    <property type="component" value="Unassembled WGS sequence"/>
</dbReference>
<reference evidence="3" key="1">
    <citation type="submission" date="2016-10" db="EMBL/GenBank/DDBJ databases">
        <authorList>
            <person name="Varghese N."/>
            <person name="Submissions S."/>
        </authorList>
    </citation>
    <scope>NUCLEOTIDE SEQUENCE [LARGE SCALE GENOMIC DNA]</scope>
    <source>
        <strain evidence="3">DSM 46838</strain>
    </source>
</reference>
<sequence>MLTASLDRTTARAAIALANRAPSVHNSQPWRWRIEPASIHLFADPSRALPATDPEGRDLRLSCGAALHHLRVALLAAGLATTVHRLPNPALPDHLAAVEVLSGVPSPDDLALARAIETRRSDRRMFSSWPVPSQMLDVLVHDADRQGARLDVLERDSHRYAVARLVEHAAVQQALTPDLAEETAEWTGRSRGAREGVPAANVPAAPEGTVPVRHFAAGGQEQSVLGRHESDGTVLALLSTAGDDPLDQLRAGEALSAVLLAATRFGLATDPVSQPLEVAATRAELRSSVLGGTASPQLLLRMGWAPISATPVPPTGRRPVTDTIDRLDASPR</sequence>
<dbReference type="PANTHER" id="PTHR23026:SF123">
    <property type="entry name" value="NAD(P)H NITROREDUCTASE RV3131-RELATED"/>
    <property type="match status" value="1"/>
</dbReference>
<dbReference type="STRING" id="1798228.SAMN05216574_106209"/>
<dbReference type="RefSeq" id="WP_092196982.1">
    <property type="nucleotide sequence ID" value="NZ_FOND01000006.1"/>
</dbReference>
<dbReference type="PANTHER" id="PTHR23026">
    <property type="entry name" value="NADPH NITROREDUCTASE"/>
    <property type="match status" value="1"/>
</dbReference>
<dbReference type="AlphaFoldDB" id="A0A1I2E2A9"/>
<gene>
    <name evidence="2" type="ORF">SAMN05216574_106209</name>
</gene>
<keyword evidence="3" id="KW-1185">Reference proteome</keyword>
<dbReference type="InterPro" id="IPR050627">
    <property type="entry name" value="Nitroreductase/BluB"/>
</dbReference>
<feature type="compositionally biased region" description="Basic and acidic residues" evidence="1">
    <location>
        <begin position="319"/>
        <end position="332"/>
    </location>
</feature>
<accession>A0A1I2E2A9</accession>
<proteinExistence type="predicted"/>
<dbReference type="InterPro" id="IPR000415">
    <property type="entry name" value="Nitroreductase-like"/>
</dbReference>
<dbReference type="EMBL" id="FOND01000006">
    <property type="protein sequence ID" value="SFE86708.1"/>
    <property type="molecule type" value="Genomic_DNA"/>
</dbReference>
<dbReference type="Gene3D" id="3.40.109.10">
    <property type="entry name" value="NADH Oxidase"/>
    <property type="match status" value="1"/>
</dbReference>
<dbReference type="NCBIfam" id="NF047509">
    <property type="entry name" value="Rv3131_FMN_oxido"/>
    <property type="match status" value="1"/>
</dbReference>
<dbReference type="SUPFAM" id="SSF55469">
    <property type="entry name" value="FMN-dependent nitroreductase-like"/>
    <property type="match status" value="2"/>
</dbReference>